<feature type="transmembrane region" description="Helical" evidence="11">
    <location>
        <begin position="533"/>
        <end position="552"/>
    </location>
</feature>
<keyword evidence="3" id="KW-1003">Cell membrane</keyword>
<feature type="domain" description="ABC transmembrane type-1" evidence="13">
    <location>
        <begin position="269"/>
        <end position="553"/>
    </location>
</feature>
<reference evidence="14" key="1">
    <citation type="submission" date="2022-09" db="EMBL/GenBank/DDBJ databases">
        <title>Fusarium specimens isolated from Avocado Roots.</title>
        <authorList>
            <person name="Stajich J."/>
            <person name="Roper C."/>
            <person name="Heimlech-Rivalta G."/>
        </authorList>
    </citation>
    <scope>NUCLEOTIDE SEQUENCE</scope>
    <source>
        <strain evidence="14">CF00136</strain>
    </source>
</reference>
<keyword evidence="5" id="KW-0547">Nucleotide-binding</keyword>
<dbReference type="SUPFAM" id="SSF52540">
    <property type="entry name" value="P-loop containing nucleoside triphosphate hydrolases"/>
    <property type="match status" value="2"/>
</dbReference>
<gene>
    <name evidence="14" type="ORF">NW762_003627</name>
</gene>
<feature type="transmembrane region" description="Helical" evidence="11">
    <location>
        <begin position="1142"/>
        <end position="1161"/>
    </location>
</feature>
<keyword evidence="9" id="KW-0325">Glycoprotein</keyword>
<evidence type="ECO:0000256" key="4">
    <source>
        <dbReference type="ARBA" id="ARBA00022692"/>
    </source>
</evidence>
<evidence type="ECO:0000259" key="13">
    <source>
        <dbReference type="PROSITE" id="PS50929"/>
    </source>
</evidence>
<dbReference type="PANTHER" id="PTHR24223">
    <property type="entry name" value="ATP-BINDING CASSETTE SUB-FAMILY C"/>
    <property type="match status" value="1"/>
</dbReference>
<dbReference type="CDD" id="cd18579">
    <property type="entry name" value="ABC_6TM_ABCC_D1"/>
    <property type="match status" value="1"/>
</dbReference>
<evidence type="ECO:0000256" key="10">
    <source>
        <dbReference type="SAM" id="MobiDB-lite"/>
    </source>
</evidence>
<dbReference type="PROSITE" id="PS50929">
    <property type="entry name" value="ABC_TM1F"/>
    <property type="match status" value="2"/>
</dbReference>
<feature type="transmembrane region" description="Helical" evidence="11">
    <location>
        <begin position="919"/>
        <end position="943"/>
    </location>
</feature>
<feature type="transmembrane region" description="Helical" evidence="11">
    <location>
        <begin position="74"/>
        <end position="93"/>
    </location>
</feature>
<evidence type="ECO:0000256" key="2">
    <source>
        <dbReference type="ARBA" id="ARBA00022448"/>
    </source>
</evidence>
<dbReference type="InterPro" id="IPR050173">
    <property type="entry name" value="ABC_transporter_C-like"/>
</dbReference>
<feature type="transmembrane region" description="Helical" evidence="11">
    <location>
        <begin position="99"/>
        <end position="119"/>
    </location>
</feature>
<dbReference type="FunFam" id="3.40.50.300:FF:000838">
    <property type="entry name" value="ABC multidrug transporter (Eurofung)"/>
    <property type="match status" value="1"/>
</dbReference>
<feature type="transmembrane region" description="Helical" evidence="11">
    <location>
        <begin position="955"/>
        <end position="982"/>
    </location>
</feature>
<keyword evidence="4 11" id="KW-0812">Transmembrane</keyword>
<dbReference type="PROSITE" id="PS00211">
    <property type="entry name" value="ABC_TRANSPORTER_1"/>
    <property type="match status" value="2"/>
</dbReference>
<evidence type="ECO:0000256" key="1">
    <source>
        <dbReference type="ARBA" id="ARBA00004651"/>
    </source>
</evidence>
<feature type="domain" description="ABC transporter" evidence="12">
    <location>
        <begin position="629"/>
        <end position="857"/>
    </location>
</feature>
<keyword evidence="15" id="KW-1185">Reference proteome</keyword>
<name>A0A9W8S949_9HYPO</name>
<evidence type="ECO:0008006" key="16">
    <source>
        <dbReference type="Google" id="ProtNLM"/>
    </source>
</evidence>
<dbReference type="Pfam" id="PF00664">
    <property type="entry name" value="ABC_membrane"/>
    <property type="match status" value="2"/>
</dbReference>
<dbReference type="Gene3D" id="1.20.1560.10">
    <property type="entry name" value="ABC transporter type 1, transmembrane domain"/>
    <property type="match status" value="2"/>
</dbReference>
<feature type="transmembrane region" description="Helical" evidence="11">
    <location>
        <begin position="265"/>
        <end position="288"/>
    </location>
</feature>
<sequence length="1474" mass="160884">MDEVCRTTTIRSFGPLAAGCNGVFDFTLLFEETILGLLPMLLALLLGSLRLLALRRREKLLPRNLHFYLKTASWALHVALDLSLVLVIALSPSVRATSASTAVSAVGIVSSLAFLWLAATEHVRSPHPSAILTLYLLASIPLDILRARTLWFLDDSVVAAIFTTRLVLKAWLFALEVKEKRESLIKARHDFTSEETAGIINRAFLWWLNRLFLIGFRKPLVLGDLFPVDRELKFQPKDLMSQMQEDPAIIQSLKQLVKFILKGRVSLLLIGLVARCLLLGLNLAQPLLVSAVTSYLSSSERPVGQGQGAGLSIAYALVYVGIAVVGVIYQSNAARLMTSLRGSLTALLYRRTIRKTASSSTDKGVATLISADMEKVVHGFAVAHELWANPTEMAVFTWLLVKQLHVSSVAGILFMLLCIGATLALTATASGRQAAWFESINDRVTTTINAITSIKGVKLTGNTGPVRERVSHLRDREIAQSQSFRKLLIGVFTFTYTSSIMAPVFAFGTYSILSLVRDTVPLTATVAFTSLTAFSLLSSAISSCINCVLAVVTARGSLERMQAHMSTEPSSDEYEEHRSGNKKRRGSFPYPGVSDVDIAIMQIELDSLLDVSQENPYANMGGKPSNAAIMMSDVTATWNADLPPIISNVSLSLPNSKLTMIIGPVGCGKTTLLNAILGEVPHATGTITLNRDELGYCSQTPWLTNATARENIIGMCAFDAAWYATVVRACGLDQDFQQLARADEAMVGSNGTTLSGGQKARIGLARLVYSRKRIAVLDDVCSGLDATTEQQVWSSLFGPTGLLAQQETTVVMATNSINNLSSADHIVVLSTEGIVAWQGTYDDFRASDGVQAQVRDVATTNSNEDRDGEIAGIDLPADGAVQPPTSTTITEAIQSVELYKPSDKAVYVYYAKVIGWPRWAAFAVMCVVFVLGVAFPSVWIQWWTSETITRGNERLAFYLSIYASMGLVAVLAFLSASSYFMLKIVPRSARKFHSTLLETVLNAPMSFFDVVDIGETCNRFSQDLQLIDTELPLALISTTISLMSCIVQFVVIIIGSHYTGIIMPFIFVAILLVQRFYLRTSRRLRILDIESRGPVLSNFLDFISGGPTIRAFGWAEQYISRANQALEECQKPFYGLAFAQQWLNLVLDLLNAGVAIIVVSIAVNTNMYSSGLTGLALLGIVGFGQNVKSFISTWTALELAMGAVARIQHLETTTASEHLPAEKETPPPNWPSAGHIVFEAVEASYRSDLPPVLKGISFQVFPGQRLGICGRTGSGKSSIISALLRLINTSAGTIWIDGVDISTIPRNELRRRLITLPQEPFLAHGTVRSNLDPSGAHTDEELVTTLIKFRLWNASRLPDGLSTELTDASFSHGQRQLFCLAQATLRTDGKILIMDESTSYVDQETDEQMQHLLREALPHCTTISIAHKIQTILDHDLVAVIDNGSVVELDSPAALLSREDSIFSELCRLSTTPR</sequence>
<evidence type="ECO:0000256" key="11">
    <source>
        <dbReference type="SAM" id="Phobius"/>
    </source>
</evidence>
<organism evidence="14 15">
    <name type="scientific">Fusarium torreyae</name>
    <dbReference type="NCBI Taxonomy" id="1237075"/>
    <lineage>
        <taxon>Eukaryota</taxon>
        <taxon>Fungi</taxon>
        <taxon>Dikarya</taxon>
        <taxon>Ascomycota</taxon>
        <taxon>Pezizomycotina</taxon>
        <taxon>Sordariomycetes</taxon>
        <taxon>Hypocreomycetidae</taxon>
        <taxon>Hypocreales</taxon>
        <taxon>Nectriaceae</taxon>
        <taxon>Fusarium</taxon>
    </lineage>
</organism>
<dbReference type="Proteomes" id="UP001152049">
    <property type="component" value="Unassembled WGS sequence"/>
</dbReference>
<comment type="subcellular location">
    <subcellularLocation>
        <location evidence="1">Cell membrane</location>
        <topology evidence="1">Multi-pass membrane protein</topology>
    </subcellularLocation>
</comment>
<dbReference type="Gene3D" id="3.40.50.300">
    <property type="entry name" value="P-loop containing nucleotide triphosphate hydrolases"/>
    <property type="match status" value="2"/>
</dbReference>
<evidence type="ECO:0000256" key="6">
    <source>
        <dbReference type="ARBA" id="ARBA00022840"/>
    </source>
</evidence>
<evidence type="ECO:0000256" key="9">
    <source>
        <dbReference type="ARBA" id="ARBA00023180"/>
    </source>
</evidence>
<dbReference type="Pfam" id="PF00005">
    <property type="entry name" value="ABC_tran"/>
    <property type="match status" value="2"/>
</dbReference>
<dbReference type="GO" id="GO:0005524">
    <property type="term" value="F:ATP binding"/>
    <property type="evidence" value="ECO:0007669"/>
    <property type="project" value="UniProtKB-KW"/>
</dbReference>
<dbReference type="InterPro" id="IPR003593">
    <property type="entry name" value="AAA+_ATPase"/>
</dbReference>
<evidence type="ECO:0000256" key="5">
    <source>
        <dbReference type="ARBA" id="ARBA00022741"/>
    </source>
</evidence>
<feature type="transmembrane region" description="Helical" evidence="11">
    <location>
        <begin position="487"/>
        <end position="513"/>
    </location>
</feature>
<keyword evidence="7 11" id="KW-1133">Transmembrane helix</keyword>
<dbReference type="InterPro" id="IPR036640">
    <property type="entry name" value="ABC1_TM_sf"/>
</dbReference>
<evidence type="ECO:0000256" key="8">
    <source>
        <dbReference type="ARBA" id="ARBA00023136"/>
    </source>
</evidence>
<dbReference type="InterPro" id="IPR027417">
    <property type="entry name" value="P-loop_NTPase"/>
</dbReference>
<dbReference type="GO" id="GO:0140359">
    <property type="term" value="F:ABC-type transporter activity"/>
    <property type="evidence" value="ECO:0007669"/>
    <property type="project" value="InterPro"/>
</dbReference>
<dbReference type="InterPro" id="IPR003439">
    <property type="entry name" value="ABC_transporter-like_ATP-bd"/>
</dbReference>
<accession>A0A9W8S949</accession>
<keyword evidence="8 11" id="KW-0472">Membrane</keyword>
<dbReference type="GO" id="GO:0005886">
    <property type="term" value="C:plasma membrane"/>
    <property type="evidence" value="ECO:0007669"/>
    <property type="project" value="UniProtKB-SubCell"/>
</dbReference>
<dbReference type="CDD" id="cd03244">
    <property type="entry name" value="ABCC_MRP_domain2"/>
    <property type="match status" value="1"/>
</dbReference>
<dbReference type="EMBL" id="JAOQAZ010000004">
    <property type="protein sequence ID" value="KAJ4267520.1"/>
    <property type="molecule type" value="Genomic_DNA"/>
</dbReference>
<keyword evidence="2" id="KW-0813">Transport</keyword>
<dbReference type="FunFam" id="1.20.1560.10:FF:000066">
    <property type="entry name" value="ABC multidrug transporter (Eurofung)"/>
    <property type="match status" value="1"/>
</dbReference>
<feature type="transmembrane region" description="Helical" evidence="11">
    <location>
        <begin position="34"/>
        <end position="53"/>
    </location>
</feature>
<dbReference type="InterPro" id="IPR044746">
    <property type="entry name" value="ABCC_6TM_D1"/>
</dbReference>
<protein>
    <recommendedName>
        <fullName evidence="16">ABC transporter</fullName>
    </recommendedName>
</protein>
<feature type="transmembrane region" description="Helical" evidence="11">
    <location>
        <begin position="308"/>
        <end position="329"/>
    </location>
</feature>
<dbReference type="InterPro" id="IPR056227">
    <property type="entry name" value="TMD0_ABC"/>
</dbReference>
<evidence type="ECO:0000313" key="15">
    <source>
        <dbReference type="Proteomes" id="UP001152049"/>
    </source>
</evidence>
<dbReference type="InterPro" id="IPR011527">
    <property type="entry name" value="ABC1_TM_dom"/>
</dbReference>
<dbReference type="OrthoDB" id="6500128at2759"/>
<dbReference type="SUPFAM" id="SSF90123">
    <property type="entry name" value="ABC transporter transmembrane region"/>
    <property type="match status" value="2"/>
</dbReference>
<feature type="domain" description="ABC transporter" evidence="12">
    <location>
        <begin position="1236"/>
        <end position="1468"/>
    </location>
</feature>
<dbReference type="InterPro" id="IPR044726">
    <property type="entry name" value="ABCC_6TM_D2"/>
</dbReference>
<dbReference type="PROSITE" id="PS50893">
    <property type="entry name" value="ABC_TRANSPORTER_2"/>
    <property type="match status" value="2"/>
</dbReference>
<evidence type="ECO:0000256" key="7">
    <source>
        <dbReference type="ARBA" id="ARBA00022989"/>
    </source>
</evidence>
<keyword evidence="6" id="KW-0067">ATP-binding</keyword>
<feature type="region of interest" description="Disordered" evidence="10">
    <location>
        <begin position="562"/>
        <end position="589"/>
    </location>
</feature>
<feature type="transmembrane region" description="Helical" evidence="11">
    <location>
        <begin position="1031"/>
        <end position="1055"/>
    </location>
</feature>
<dbReference type="InterPro" id="IPR017871">
    <property type="entry name" value="ABC_transporter-like_CS"/>
</dbReference>
<dbReference type="PANTHER" id="PTHR24223:SF399">
    <property type="entry name" value="ABC TRANSPORTER ATNG"/>
    <property type="match status" value="1"/>
</dbReference>
<comment type="caution">
    <text evidence="14">The sequence shown here is derived from an EMBL/GenBank/DDBJ whole genome shotgun (WGS) entry which is preliminary data.</text>
</comment>
<feature type="transmembrane region" description="Helical" evidence="11">
    <location>
        <begin position="1061"/>
        <end position="1078"/>
    </location>
</feature>
<evidence type="ECO:0000256" key="3">
    <source>
        <dbReference type="ARBA" id="ARBA00022475"/>
    </source>
</evidence>
<dbReference type="SMART" id="SM00382">
    <property type="entry name" value="AAA"/>
    <property type="match status" value="2"/>
</dbReference>
<dbReference type="CDD" id="cd18580">
    <property type="entry name" value="ABC_6TM_ABCC_D2"/>
    <property type="match status" value="1"/>
</dbReference>
<dbReference type="GO" id="GO:0016887">
    <property type="term" value="F:ATP hydrolysis activity"/>
    <property type="evidence" value="ECO:0007669"/>
    <property type="project" value="InterPro"/>
</dbReference>
<proteinExistence type="predicted"/>
<evidence type="ECO:0000259" key="12">
    <source>
        <dbReference type="PROSITE" id="PS50893"/>
    </source>
</evidence>
<evidence type="ECO:0000313" key="14">
    <source>
        <dbReference type="EMBL" id="KAJ4267520.1"/>
    </source>
</evidence>
<dbReference type="Pfam" id="PF24357">
    <property type="entry name" value="TMD0_ABC"/>
    <property type="match status" value="1"/>
</dbReference>
<feature type="domain" description="ABC transmembrane type-1" evidence="13">
    <location>
        <begin position="920"/>
        <end position="1199"/>
    </location>
</feature>